<dbReference type="Pfam" id="PF06609">
    <property type="entry name" value="TRI12"/>
    <property type="match status" value="1"/>
</dbReference>
<feature type="binding site" description="axial binding residue" evidence="8">
    <location>
        <position position="454"/>
    </location>
    <ligand>
        <name>heme</name>
        <dbReference type="ChEBI" id="CHEBI:30413"/>
    </ligand>
    <ligandPart>
        <name>Fe</name>
        <dbReference type="ChEBI" id="CHEBI:18248"/>
    </ligandPart>
</feature>
<dbReference type="InterPro" id="IPR050121">
    <property type="entry name" value="Cytochrome_P450_monoxygenase"/>
</dbReference>
<dbReference type="SUPFAM" id="SSF103473">
    <property type="entry name" value="MFS general substrate transporter"/>
    <property type="match status" value="1"/>
</dbReference>
<dbReference type="InterPro" id="IPR020846">
    <property type="entry name" value="MFS_dom"/>
</dbReference>
<feature type="transmembrane region" description="Helical" evidence="9">
    <location>
        <begin position="17"/>
        <end position="41"/>
    </location>
</feature>
<evidence type="ECO:0000259" key="10">
    <source>
        <dbReference type="PROSITE" id="PS50850"/>
    </source>
</evidence>
<dbReference type="InterPro" id="IPR017972">
    <property type="entry name" value="Cyt_P450_CS"/>
</dbReference>
<feature type="transmembrane region" description="Helical" evidence="9">
    <location>
        <begin position="899"/>
        <end position="922"/>
    </location>
</feature>
<evidence type="ECO:0000256" key="7">
    <source>
        <dbReference type="ARBA" id="ARBA00023004"/>
    </source>
</evidence>
<sequence length="1121" mass="123631">MIDPTEFMDANNDRSRLALAAGLLSVGSIIYTFGVVVYRLYFHPLAKFPGPKLNAISDLPGIIWTLKGRLPMETRKIHAKYGPVIRLSPNELAFNSVTAWQDIYGHRNGRQDLNKDPIHVGAVDPMPGVSTISMADHANHARQRKALSHGFSKKALWEQEDIIQEFVDKLMKRFHEFTEKKEVFDIVKWYNFVTFDVIGDLSFGESFGCLDRGDFHFWITLIFDAVKAGAIEQATRRFATAGSTTQMFMMNLIPNELRKRRAEHLAYSREKVMRRLQDSKNERKDFMYYILKQGEHYDLSQDEVIVNAALFIVAGSETTASTLAALTNNLLRYPDVYAKLKKEIRDTFASEKDITLQIVNDLPYLTACIEEGLRIFPPAPIGFLRTIQAGGDTIDGMHIPGGTAVSVSSWCAHHSPTNFKDPDAFVPERWLNGTGYDSDQKLAHRPFSLGPRGCIGKDLSYVEMRLVLARMIWNFDLVNADDAIDWDPEDDMKHMKAFSTWQKPGLNVVAVKLVLNGLSYIHFSLALSSSLNMIVLAGSLILPEEKIPDLGIDMSAIMEEKAEIETIENSVPTPVSEEELDPMVTPKTWVVVFILSMGYGLSFWPVPVFAAIQSEVAASFGTPTEYIWFIPSWSLAITVCFTIAGANTDLLGRRWFLVGGNLICFVGHLVIATAKSAGAVTAGMTIVGFGAANCQMAAFALSELLPNKWRHLGVVFADLATLVAVTIGPVTARYGFYSGTWQWNFYPVAILQALSFIGLFIFYYPPKHPNGLPYMQVFREMDYIGMLLFILGAAPLLAGIIFSTVYPASDPHVLGPLITGICVLIAYAVWENLGSSRGFVKHPLTPTRIFTSSYGRDFTAPCIALAVINMFYYSSSIIWPTMINVFYLPSPSDWKYASLLSTVQGLAILAGVLCLSFTGSWIKRWHWQMTGYTLIMVVFGVLLALGNPSNKGLMIFFVFLSQAGYGASIYLAIAVSQMGVEQRDLGLSGGVSGTARFAGGAIATAVYTAVLTNTVSKWTVKLVPAAAVAAGLPSANVTALMSAVGTANFSSEYPADIVAAVGRATQGAYEKGIQLTAYTSLAFGIVGIIACLCCKDINPKMDNRIEVYMENTDLKDRNKFH</sequence>
<dbReference type="GO" id="GO:0020037">
    <property type="term" value="F:heme binding"/>
    <property type="evidence" value="ECO:0007669"/>
    <property type="project" value="InterPro"/>
</dbReference>
<feature type="transmembrane region" description="Helical" evidence="9">
    <location>
        <begin position="744"/>
        <end position="764"/>
    </location>
</feature>
<dbReference type="InterPro" id="IPR053791">
    <property type="entry name" value="MFS_Tri12-like"/>
</dbReference>
<comment type="cofactor">
    <cofactor evidence="1 8">
        <name>heme</name>
        <dbReference type="ChEBI" id="CHEBI:30413"/>
    </cofactor>
</comment>
<dbReference type="CDD" id="cd11058">
    <property type="entry name" value="CYP60B-like"/>
    <property type="match status" value="1"/>
</dbReference>
<feature type="transmembrane region" description="Helical" evidence="9">
    <location>
        <begin position="952"/>
        <end position="973"/>
    </location>
</feature>
<feature type="transmembrane region" description="Helical" evidence="9">
    <location>
        <begin position="626"/>
        <end position="646"/>
    </location>
</feature>
<dbReference type="PROSITE" id="PS50850">
    <property type="entry name" value="MFS"/>
    <property type="match status" value="1"/>
</dbReference>
<keyword evidence="4" id="KW-0813">Transport</keyword>
<feature type="transmembrane region" description="Helical" evidence="9">
    <location>
        <begin position="655"/>
        <end position="674"/>
    </location>
</feature>
<dbReference type="Proteomes" id="UP000566819">
    <property type="component" value="Unassembled WGS sequence"/>
</dbReference>
<dbReference type="InterPro" id="IPR036396">
    <property type="entry name" value="Cyt_P450_sf"/>
</dbReference>
<keyword evidence="6 8" id="KW-0479">Metal-binding</keyword>
<organism evidence="11 12">
    <name type="scientific">Cudoniella acicularis</name>
    <dbReference type="NCBI Taxonomy" id="354080"/>
    <lineage>
        <taxon>Eukaryota</taxon>
        <taxon>Fungi</taxon>
        <taxon>Dikarya</taxon>
        <taxon>Ascomycota</taxon>
        <taxon>Pezizomycotina</taxon>
        <taxon>Leotiomycetes</taxon>
        <taxon>Helotiales</taxon>
        <taxon>Tricladiaceae</taxon>
        <taxon>Cudoniella</taxon>
    </lineage>
</organism>
<dbReference type="PANTHER" id="PTHR24305">
    <property type="entry name" value="CYTOCHROME P450"/>
    <property type="match status" value="1"/>
</dbReference>
<evidence type="ECO:0000313" key="11">
    <source>
        <dbReference type="EMBL" id="KAF4626962.1"/>
    </source>
</evidence>
<feature type="transmembrane region" description="Helical" evidence="9">
    <location>
        <begin position="812"/>
        <end position="830"/>
    </location>
</feature>
<proteinExistence type="inferred from homology"/>
<dbReference type="InterPro" id="IPR036259">
    <property type="entry name" value="MFS_trans_sf"/>
</dbReference>
<feature type="transmembrane region" description="Helical" evidence="9">
    <location>
        <begin position="520"/>
        <end position="542"/>
    </location>
</feature>
<name>A0A8H4REY0_9HELO</name>
<evidence type="ECO:0000256" key="5">
    <source>
        <dbReference type="ARBA" id="ARBA00022617"/>
    </source>
</evidence>
<keyword evidence="5 8" id="KW-0349">Heme</keyword>
<feature type="transmembrane region" description="Helical" evidence="9">
    <location>
        <begin position="985"/>
        <end position="1010"/>
    </location>
</feature>
<feature type="transmembrane region" description="Helical" evidence="9">
    <location>
        <begin position="929"/>
        <end position="946"/>
    </location>
</feature>
<keyword evidence="12" id="KW-1185">Reference proteome</keyword>
<evidence type="ECO:0000256" key="8">
    <source>
        <dbReference type="PIRSR" id="PIRSR602401-1"/>
    </source>
</evidence>
<dbReference type="Gene3D" id="1.10.630.10">
    <property type="entry name" value="Cytochrome P450"/>
    <property type="match status" value="1"/>
</dbReference>
<accession>A0A8H4REY0</accession>
<evidence type="ECO:0000256" key="6">
    <source>
        <dbReference type="ARBA" id="ARBA00022723"/>
    </source>
</evidence>
<gene>
    <name evidence="11" type="ORF">G7Y89_g11194</name>
</gene>
<feature type="transmembrane region" description="Helical" evidence="9">
    <location>
        <begin position="1075"/>
        <end position="1094"/>
    </location>
</feature>
<dbReference type="Pfam" id="PF00067">
    <property type="entry name" value="p450"/>
    <property type="match status" value="1"/>
</dbReference>
<comment type="subcellular location">
    <subcellularLocation>
        <location evidence="2">Membrane</location>
        <topology evidence="2">Multi-pass membrane protein</topology>
    </subcellularLocation>
</comment>
<dbReference type="CDD" id="cd06179">
    <property type="entry name" value="MFS_TRI12_like"/>
    <property type="match status" value="1"/>
</dbReference>
<keyword evidence="9" id="KW-0812">Transmembrane</keyword>
<evidence type="ECO:0000256" key="4">
    <source>
        <dbReference type="ARBA" id="ARBA00022448"/>
    </source>
</evidence>
<evidence type="ECO:0000256" key="9">
    <source>
        <dbReference type="SAM" id="Phobius"/>
    </source>
</evidence>
<keyword evidence="9" id="KW-0472">Membrane</keyword>
<protein>
    <recommendedName>
        <fullName evidence="10">Major facilitator superfamily (MFS) profile domain-containing protein</fullName>
    </recommendedName>
</protein>
<keyword evidence="9" id="KW-1133">Transmembrane helix</keyword>
<dbReference type="GO" id="GO:0016705">
    <property type="term" value="F:oxidoreductase activity, acting on paired donors, with incorporation or reduction of molecular oxygen"/>
    <property type="evidence" value="ECO:0007669"/>
    <property type="project" value="InterPro"/>
</dbReference>
<dbReference type="OrthoDB" id="4139357at2759"/>
<dbReference type="PRINTS" id="PR00385">
    <property type="entry name" value="P450"/>
</dbReference>
<feature type="transmembrane region" description="Helical" evidence="9">
    <location>
        <begin position="858"/>
        <end position="879"/>
    </location>
</feature>
<dbReference type="PROSITE" id="PS00086">
    <property type="entry name" value="CYTOCHROME_P450"/>
    <property type="match status" value="1"/>
</dbReference>
<dbReference type="Gene3D" id="1.20.1250.20">
    <property type="entry name" value="MFS general substrate transporter like domains"/>
    <property type="match status" value="2"/>
</dbReference>
<feature type="transmembrane region" description="Helical" evidence="9">
    <location>
        <begin position="713"/>
        <end position="732"/>
    </location>
</feature>
<feature type="transmembrane region" description="Helical" evidence="9">
    <location>
        <begin position="784"/>
        <end position="806"/>
    </location>
</feature>
<evidence type="ECO:0000256" key="2">
    <source>
        <dbReference type="ARBA" id="ARBA00004141"/>
    </source>
</evidence>
<dbReference type="EMBL" id="JAAMPI010001052">
    <property type="protein sequence ID" value="KAF4626962.1"/>
    <property type="molecule type" value="Genomic_DNA"/>
</dbReference>
<dbReference type="AlphaFoldDB" id="A0A8H4REY0"/>
<feature type="transmembrane region" description="Helical" evidence="9">
    <location>
        <begin position="588"/>
        <end position="606"/>
    </location>
</feature>
<evidence type="ECO:0000256" key="1">
    <source>
        <dbReference type="ARBA" id="ARBA00001971"/>
    </source>
</evidence>
<dbReference type="GO" id="GO:0004497">
    <property type="term" value="F:monooxygenase activity"/>
    <property type="evidence" value="ECO:0007669"/>
    <property type="project" value="InterPro"/>
</dbReference>
<dbReference type="InterPro" id="IPR001128">
    <property type="entry name" value="Cyt_P450"/>
</dbReference>
<dbReference type="PANTHER" id="PTHR24305:SF210">
    <property type="entry name" value="CYTOCHROME P450 MONOOXYGENASE ASQL-RELATED"/>
    <property type="match status" value="1"/>
</dbReference>
<reference evidence="11 12" key="1">
    <citation type="submission" date="2020-03" db="EMBL/GenBank/DDBJ databases">
        <title>Draft Genome Sequence of Cudoniella acicularis.</title>
        <authorList>
            <person name="Buettner E."/>
            <person name="Kellner H."/>
        </authorList>
    </citation>
    <scope>NUCLEOTIDE SEQUENCE [LARGE SCALE GENOMIC DNA]</scope>
    <source>
        <strain evidence="11 12">DSM 108380</strain>
    </source>
</reference>
<keyword evidence="7 8" id="KW-0408">Iron</keyword>
<comment type="caution">
    <text evidence="11">The sequence shown here is derived from an EMBL/GenBank/DDBJ whole genome shotgun (WGS) entry which is preliminary data.</text>
</comment>
<dbReference type="SUPFAM" id="SSF48264">
    <property type="entry name" value="Cytochrome P450"/>
    <property type="match status" value="1"/>
</dbReference>
<dbReference type="GO" id="GO:0005506">
    <property type="term" value="F:iron ion binding"/>
    <property type="evidence" value="ECO:0007669"/>
    <property type="project" value="InterPro"/>
</dbReference>
<dbReference type="InterPro" id="IPR010573">
    <property type="entry name" value="MFS_Str1/Tri12-like"/>
</dbReference>
<evidence type="ECO:0000256" key="3">
    <source>
        <dbReference type="ARBA" id="ARBA00010617"/>
    </source>
</evidence>
<comment type="similarity">
    <text evidence="3">Belongs to the cytochrome P450 family.</text>
</comment>
<feature type="domain" description="Major facilitator superfamily (MFS) profile" evidence="10">
    <location>
        <begin position="591"/>
        <end position="1054"/>
    </location>
</feature>
<evidence type="ECO:0000313" key="12">
    <source>
        <dbReference type="Proteomes" id="UP000566819"/>
    </source>
</evidence>
<dbReference type="GO" id="GO:0016020">
    <property type="term" value="C:membrane"/>
    <property type="evidence" value="ECO:0007669"/>
    <property type="project" value="UniProtKB-SubCell"/>
</dbReference>
<dbReference type="PRINTS" id="PR00463">
    <property type="entry name" value="EP450I"/>
</dbReference>
<dbReference type="InterPro" id="IPR002401">
    <property type="entry name" value="Cyt_P450_E_grp-I"/>
</dbReference>
<dbReference type="GO" id="GO:0022857">
    <property type="term" value="F:transmembrane transporter activity"/>
    <property type="evidence" value="ECO:0007669"/>
    <property type="project" value="InterPro"/>
</dbReference>